<feature type="transmembrane region" description="Helical" evidence="2">
    <location>
        <begin position="371"/>
        <end position="393"/>
    </location>
</feature>
<evidence type="ECO:0000313" key="6">
    <source>
        <dbReference type="Proteomes" id="UP000051521"/>
    </source>
</evidence>
<dbReference type="SUPFAM" id="SSF103473">
    <property type="entry name" value="MFS general substrate transporter"/>
    <property type="match status" value="1"/>
</dbReference>
<accession>I7KNK7</accession>
<protein>
    <submittedName>
        <fullName evidence="4">Major facilitator superfamily permease</fullName>
    </submittedName>
</protein>
<feature type="transmembrane region" description="Helical" evidence="2">
    <location>
        <begin position="146"/>
        <end position="164"/>
    </location>
</feature>
<evidence type="ECO:0000256" key="2">
    <source>
        <dbReference type="SAM" id="Phobius"/>
    </source>
</evidence>
<feature type="transmembrane region" description="Helical" evidence="2">
    <location>
        <begin position="309"/>
        <end position="336"/>
    </location>
</feature>
<reference evidence="4 6" key="2">
    <citation type="journal article" date="2015" name="Genome Announc.">
        <title>Expanding the biotechnology potential of lactobacilli through comparative genomics of 213 strains and associated genera.</title>
        <authorList>
            <person name="Sun Z."/>
            <person name="Harris H.M."/>
            <person name="McCann A."/>
            <person name="Guo C."/>
            <person name="Argimon S."/>
            <person name="Zhang W."/>
            <person name="Yang X."/>
            <person name="Jeffery I.B."/>
            <person name="Cooney J.C."/>
            <person name="Kagawa T.F."/>
            <person name="Liu W."/>
            <person name="Song Y."/>
            <person name="Salvetti E."/>
            <person name="Wrobel A."/>
            <person name="Rasinkangas P."/>
            <person name="Parkhill J."/>
            <person name="Rea M.C."/>
            <person name="O'Sullivan O."/>
            <person name="Ritari J."/>
            <person name="Douillard F.P."/>
            <person name="Paul Ross R."/>
            <person name="Yang R."/>
            <person name="Briner A.E."/>
            <person name="Felis G.E."/>
            <person name="de Vos W.M."/>
            <person name="Barrangou R."/>
            <person name="Klaenhammer T.R."/>
            <person name="Caufield P.W."/>
            <person name="Cui Y."/>
            <person name="Zhang H."/>
            <person name="O'Toole P.W."/>
        </authorList>
    </citation>
    <scope>NUCLEOTIDE SEQUENCE [LARGE SCALE GENOMIC DNA]</scope>
    <source>
        <strain evidence="4 6">DSM 23908</strain>
    </source>
</reference>
<dbReference type="AlphaFoldDB" id="I7KNK7"/>
<dbReference type="InterPro" id="IPR011701">
    <property type="entry name" value="MFS"/>
</dbReference>
<dbReference type="EMBL" id="CAKC01000038">
    <property type="protein sequence ID" value="CCI86804.1"/>
    <property type="molecule type" value="Genomic_DNA"/>
</dbReference>
<dbReference type="GO" id="GO:0005886">
    <property type="term" value="C:plasma membrane"/>
    <property type="evidence" value="ECO:0007669"/>
    <property type="project" value="UniProtKB-SubCell"/>
</dbReference>
<dbReference type="STRING" id="1423751.FC38_GL001622"/>
<evidence type="ECO:0000256" key="1">
    <source>
        <dbReference type="ARBA" id="ARBA00004651"/>
    </source>
</evidence>
<dbReference type="Proteomes" id="UP000051521">
    <property type="component" value="Unassembled WGS sequence"/>
</dbReference>
<keyword evidence="2" id="KW-1133">Transmembrane helix</keyword>
<comment type="subcellular location">
    <subcellularLocation>
        <location evidence="1">Cell membrane</location>
        <topology evidence="1">Multi-pass membrane protein</topology>
    </subcellularLocation>
</comment>
<feature type="transmembrane region" description="Helical" evidence="2">
    <location>
        <begin position="254"/>
        <end position="273"/>
    </location>
</feature>
<name>I7KNK7_9LACO</name>
<feature type="transmembrane region" description="Helical" evidence="2">
    <location>
        <begin position="285"/>
        <end position="303"/>
    </location>
</feature>
<keyword evidence="2" id="KW-0812">Transmembrane</keyword>
<dbReference type="GO" id="GO:0022857">
    <property type="term" value="F:transmembrane transporter activity"/>
    <property type="evidence" value="ECO:0007669"/>
    <property type="project" value="InterPro"/>
</dbReference>
<organism evidence="3 5">
    <name type="scientific">Lactobacillus gigeriorum DSM 23908 = CRBIP 24.85</name>
    <dbReference type="NCBI Taxonomy" id="1423751"/>
    <lineage>
        <taxon>Bacteria</taxon>
        <taxon>Bacillati</taxon>
        <taxon>Bacillota</taxon>
        <taxon>Bacilli</taxon>
        <taxon>Lactobacillales</taxon>
        <taxon>Lactobacillaceae</taxon>
        <taxon>Lactobacillus</taxon>
    </lineage>
</organism>
<dbReference type="InterPro" id="IPR036259">
    <property type="entry name" value="MFS_trans_sf"/>
</dbReference>
<evidence type="ECO:0000313" key="5">
    <source>
        <dbReference type="Proteomes" id="UP000009326"/>
    </source>
</evidence>
<dbReference type="RefSeq" id="WP_008472852.1">
    <property type="nucleotide sequence ID" value="NZ_AYZO01000006.1"/>
</dbReference>
<evidence type="ECO:0000313" key="4">
    <source>
        <dbReference type="EMBL" id="KRN14034.1"/>
    </source>
</evidence>
<dbReference type="PATRIC" id="fig|1423751.3.peg.1675"/>
<dbReference type="EMBL" id="AYZO01000006">
    <property type="protein sequence ID" value="KRN14034.1"/>
    <property type="molecule type" value="Genomic_DNA"/>
</dbReference>
<dbReference type="PANTHER" id="PTHR23530">
    <property type="entry name" value="TRANSPORT PROTEIN-RELATED"/>
    <property type="match status" value="1"/>
</dbReference>
<reference evidence="3 5" key="1">
    <citation type="submission" date="2012-06" db="EMBL/GenBank/DDBJ databases">
        <title>Draft genome sequence of Lactobacillus gigeriorum CRBIP 24.85T, isolated from chicken crop.</title>
        <authorList>
            <person name="Cousin S."/>
            <person name="Ma L."/>
            <person name="Creno S."/>
            <person name="Clermont D."/>
            <person name="Loux V."/>
            <person name="Bizet C."/>
            <person name="Bouchier C."/>
        </authorList>
    </citation>
    <scope>NUCLEOTIDE SEQUENCE [LARGE SCALE GENOMIC DNA]</scope>
    <source>
        <strain evidence="5">CRBIP 24.85T</strain>
        <strain evidence="3">Type strain: CRBIP 24.85</strain>
    </source>
</reference>
<feature type="transmembrane region" description="Helical" evidence="2">
    <location>
        <begin position="15"/>
        <end position="38"/>
    </location>
</feature>
<feature type="transmembrane region" description="Helical" evidence="2">
    <location>
        <begin position="348"/>
        <end position="365"/>
    </location>
</feature>
<comment type="caution">
    <text evidence="3">The sequence shown here is derived from an EMBL/GenBank/DDBJ whole genome shotgun (WGS) entry which is preliminary data.</text>
</comment>
<feature type="transmembrane region" description="Helical" evidence="2">
    <location>
        <begin position="45"/>
        <end position="64"/>
    </location>
</feature>
<dbReference type="Gene3D" id="1.20.1250.20">
    <property type="entry name" value="MFS general substrate transporter like domains"/>
    <property type="match status" value="1"/>
</dbReference>
<feature type="transmembrane region" description="Helical" evidence="2">
    <location>
        <begin position="170"/>
        <end position="189"/>
    </location>
</feature>
<dbReference type="Proteomes" id="UP000009326">
    <property type="component" value="Unassembled WGS sequence"/>
</dbReference>
<dbReference type="Pfam" id="PF07690">
    <property type="entry name" value="MFS_1"/>
    <property type="match status" value="1"/>
</dbReference>
<keyword evidence="2" id="KW-0472">Membrane</keyword>
<gene>
    <name evidence="3" type="ORF">BN52_06945</name>
    <name evidence="4" type="ORF">FC38_GL001622</name>
</gene>
<proteinExistence type="predicted"/>
<evidence type="ECO:0000313" key="3">
    <source>
        <dbReference type="EMBL" id="CCI86804.1"/>
    </source>
</evidence>
<dbReference type="PANTHER" id="PTHR23530:SF1">
    <property type="entry name" value="PERMEASE, MAJOR FACILITATOR SUPERFAMILY-RELATED"/>
    <property type="match status" value="1"/>
</dbReference>
<feature type="transmembrane region" description="Helical" evidence="2">
    <location>
        <begin position="84"/>
        <end position="109"/>
    </location>
</feature>
<sequence>MEKYLSNIMKLNLRAYLISYALTTIAMSLPHAVLTIVLFQKGLSLSEIMLVQTTYSAAVLLFEYPSGLLADLYSKKKLYVISRVLLLAMMLVVVFTSGLFWMCFAWFLYGIGNALDSGTLDADIINSLKQTDQTNRLSKFISVSNQLDFVSLLVGSTIGSWIYYKIGVNFYFVGIILVILAIITIVPGYKEGITNSVTSEKPSIVSEIVSGFNEIKKSKGLKIMIALTFSSQFFFQAHYQLWQGLFLNKGLDKKNFYIVYIVFQLISLAAYNINFDKNKSKIRYYIPLTLIAMISAICLLIFTKSYLFIAFYMLLIFLFTVVEYYCSVLFSTFVSIERISSITSLRSSIGRIASICSMILSSLMLTKINVLFVVIANFIISFVLILLILMIFIKIRTDSASNILK</sequence>
<dbReference type="CDD" id="cd06174">
    <property type="entry name" value="MFS"/>
    <property type="match status" value="1"/>
</dbReference>
<dbReference type="InterPro" id="IPR053160">
    <property type="entry name" value="MFS_DHA3_Transporter"/>
</dbReference>
<keyword evidence="6" id="KW-1185">Reference proteome</keyword>